<dbReference type="SMART" id="SM01236">
    <property type="entry name" value="Haem_oxygenase_2"/>
    <property type="match status" value="1"/>
</dbReference>
<keyword evidence="2" id="KW-1185">Reference proteome</keyword>
<dbReference type="AlphaFoldDB" id="A0A1H0EBM0"/>
<dbReference type="InterPro" id="IPR016084">
    <property type="entry name" value="Haem_Oase-like_multi-hlx"/>
</dbReference>
<dbReference type="OrthoDB" id="6635957at2"/>
<reference evidence="2" key="1">
    <citation type="submission" date="2016-10" db="EMBL/GenBank/DDBJ databases">
        <authorList>
            <person name="Varghese N."/>
            <person name="Submissions S."/>
        </authorList>
    </citation>
    <scope>NUCLEOTIDE SEQUENCE [LARGE SCALE GENOMIC DNA]</scope>
    <source>
        <strain evidence="2">JCM 21621</strain>
    </source>
</reference>
<name>A0A1H0EBM0_9PSED</name>
<evidence type="ECO:0000313" key="1">
    <source>
        <dbReference type="EMBL" id="SDN79696.1"/>
    </source>
</evidence>
<gene>
    <name evidence="1" type="ORF">SAMN05216193_105111</name>
</gene>
<dbReference type="RefSeq" id="WP_084310626.1">
    <property type="nucleotide sequence ID" value="NZ_FNIJ01000005.1"/>
</dbReference>
<accession>A0A1H0EBM0</accession>
<dbReference type="STRING" id="198616.SAMN05216193_105111"/>
<dbReference type="Proteomes" id="UP000242957">
    <property type="component" value="Unassembled WGS sequence"/>
</dbReference>
<dbReference type="Pfam" id="PF14518">
    <property type="entry name" value="Haem_oxygenas_2"/>
    <property type="match status" value="1"/>
</dbReference>
<dbReference type="EMBL" id="FNIJ01000005">
    <property type="protein sequence ID" value="SDN79696.1"/>
    <property type="molecule type" value="Genomic_DNA"/>
</dbReference>
<organism evidence="1 2">
    <name type="scientific">Pseudomonas jinjuensis</name>
    <dbReference type="NCBI Taxonomy" id="198616"/>
    <lineage>
        <taxon>Bacteria</taxon>
        <taxon>Pseudomonadati</taxon>
        <taxon>Pseudomonadota</taxon>
        <taxon>Gammaproteobacteria</taxon>
        <taxon>Pseudomonadales</taxon>
        <taxon>Pseudomonadaceae</taxon>
        <taxon>Pseudomonas</taxon>
    </lineage>
</organism>
<sequence length="457" mass="51199">MDISLSPKHNAVAAADTAGDLYRLLLEEPVSASALQRARRFLDGQLEQAARLPCDLPGDPAQLLPWMRARTRATTRAYAEYQTQRAAGAPRRYFRSRAHALHFLRGVAPTKLVDGAWLHGLLPYWQEQRFHGLLRTYLEELGEGVPAQNHVLIYRRLLARHGCDDLDGLDAACYVQGAQQLALGHLAGERLPEVIGYNLGYEQLPLHLLICARELAELGIDPHYFRLHVTIDNAACGHARRAVLAVQDNLPLAGDRDRFLARVANGYRLNDLGLGTPAVIAGFDLQRELLAMLERKRRIALNVHADRSRVQGCPLNQWLAQPGRLGNLLTALQAQGWIRRHEAPSASRFWHLVDGEGASMFGVFSPYEKQLLHDWIAGDWLRTPEGANRPWRRMPLQPMQADGTDDEFDAEERSLQARLAGLDADERVQRLIALMSPACHHRPAGLLATRLFTEFST</sequence>
<proteinExistence type="predicted"/>
<protein>
    <submittedName>
        <fullName evidence="1">Iron-containing redox enzyme</fullName>
    </submittedName>
</protein>
<evidence type="ECO:0000313" key="2">
    <source>
        <dbReference type="Proteomes" id="UP000242957"/>
    </source>
</evidence>
<dbReference type="Gene3D" id="1.20.910.10">
    <property type="entry name" value="Heme oxygenase-like"/>
    <property type="match status" value="1"/>
</dbReference>